<comment type="caution">
    <text evidence="2">The sequence shown here is derived from an EMBL/GenBank/DDBJ whole genome shotgun (WGS) entry which is preliminary data.</text>
</comment>
<accession>A0A9J6DBG7</accession>
<reference evidence="2" key="1">
    <citation type="journal article" date="2020" name="Cell">
        <title>Large-Scale Comparative Analyses of Tick Genomes Elucidate Their Genetic Diversity and Vector Capacities.</title>
        <authorList>
            <consortium name="Tick Genome and Microbiome Consortium (TIGMIC)"/>
            <person name="Jia N."/>
            <person name="Wang J."/>
            <person name="Shi W."/>
            <person name="Du L."/>
            <person name="Sun Y."/>
            <person name="Zhan W."/>
            <person name="Jiang J.F."/>
            <person name="Wang Q."/>
            <person name="Zhang B."/>
            <person name="Ji P."/>
            <person name="Bell-Sakyi L."/>
            <person name="Cui X.M."/>
            <person name="Yuan T.T."/>
            <person name="Jiang B.G."/>
            <person name="Yang W.F."/>
            <person name="Lam T.T."/>
            <person name="Chang Q.C."/>
            <person name="Ding S.J."/>
            <person name="Wang X.J."/>
            <person name="Zhu J.G."/>
            <person name="Ruan X.D."/>
            <person name="Zhao L."/>
            <person name="Wei J.T."/>
            <person name="Ye R.Z."/>
            <person name="Que T.C."/>
            <person name="Du C.H."/>
            <person name="Zhou Y.H."/>
            <person name="Cheng J.X."/>
            <person name="Dai P.F."/>
            <person name="Guo W.B."/>
            <person name="Han X.H."/>
            <person name="Huang E.J."/>
            <person name="Li L.F."/>
            <person name="Wei W."/>
            <person name="Gao Y.C."/>
            <person name="Liu J.Z."/>
            <person name="Shao H.Z."/>
            <person name="Wang X."/>
            <person name="Wang C.C."/>
            <person name="Yang T.C."/>
            <person name="Huo Q.B."/>
            <person name="Li W."/>
            <person name="Chen H.Y."/>
            <person name="Chen S.E."/>
            <person name="Zhou L.G."/>
            <person name="Ni X.B."/>
            <person name="Tian J.H."/>
            <person name="Sheng Y."/>
            <person name="Liu T."/>
            <person name="Pan Y.S."/>
            <person name="Xia L.Y."/>
            <person name="Li J."/>
            <person name="Zhao F."/>
            <person name="Cao W.C."/>
        </authorList>
    </citation>
    <scope>NUCLEOTIDE SEQUENCE</scope>
    <source>
        <strain evidence="2">Rmic-2018</strain>
    </source>
</reference>
<proteinExistence type="predicted"/>
<sequence>MACEYHQARRSLISPLPKGEKACHSVSLSSESEELCAHGAQHDVFQPFLGRGSLDLLDTTYRNSCEVRPADAWCRSFEENRLNCRSKRTCFLALCVSTVPLHSERTRLSMFTAHSRASDYCASSIITIIRKPKPKGKTNASSHPSWPVATTMNTSPESASSAQQLLEKQAVSAISSWLHQQAQEANSIASDHVAPAFFMTASSHHFRRSCPRHNREHGHHRALPKVSMQAE</sequence>
<evidence type="ECO:0000313" key="3">
    <source>
        <dbReference type="Proteomes" id="UP000821866"/>
    </source>
</evidence>
<organism evidence="2 3">
    <name type="scientific">Rhipicephalus microplus</name>
    <name type="common">Cattle tick</name>
    <name type="synonym">Boophilus microplus</name>
    <dbReference type="NCBI Taxonomy" id="6941"/>
    <lineage>
        <taxon>Eukaryota</taxon>
        <taxon>Metazoa</taxon>
        <taxon>Ecdysozoa</taxon>
        <taxon>Arthropoda</taxon>
        <taxon>Chelicerata</taxon>
        <taxon>Arachnida</taxon>
        <taxon>Acari</taxon>
        <taxon>Parasitiformes</taxon>
        <taxon>Ixodida</taxon>
        <taxon>Ixodoidea</taxon>
        <taxon>Ixodidae</taxon>
        <taxon>Rhipicephalinae</taxon>
        <taxon>Rhipicephalus</taxon>
        <taxon>Boophilus</taxon>
    </lineage>
</organism>
<reference evidence="2" key="2">
    <citation type="submission" date="2021-09" db="EMBL/GenBank/DDBJ databases">
        <authorList>
            <person name="Jia N."/>
            <person name="Wang J."/>
            <person name="Shi W."/>
            <person name="Du L."/>
            <person name="Sun Y."/>
            <person name="Zhan W."/>
            <person name="Jiang J."/>
            <person name="Wang Q."/>
            <person name="Zhang B."/>
            <person name="Ji P."/>
            <person name="Sakyi L.B."/>
            <person name="Cui X."/>
            <person name="Yuan T."/>
            <person name="Jiang B."/>
            <person name="Yang W."/>
            <person name="Lam T.T.-Y."/>
            <person name="Chang Q."/>
            <person name="Ding S."/>
            <person name="Wang X."/>
            <person name="Zhu J."/>
            <person name="Ruan X."/>
            <person name="Zhao L."/>
            <person name="Wei J."/>
            <person name="Que T."/>
            <person name="Du C."/>
            <person name="Cheng J."/>
            <person name="Dai P."/>
            <person name="Han X."/>
            <person name="Huang E."/>
            <person name="Gao Y."/>
            <person name="Liu J."/>
            <person name="Shao H."/>
            <person name="Ye R."/>
            <person name="Li L."/>
            <person name="Wei W."/>
            <person name="Wang X."/>
            <person name="Wang C."/>
            <person name="Huo Q."/>
            <person name="Li W."/>
            <person name="Guo W."/>
            <person name="Chen H."/>
            <person name="Chen S."/>
            <person name="Zhou L."/>
            <person name="Zhou L."/>
            <person name="Ni X."/>
            <person name="Tian J."/>
            <person name="Zhou Y."/>
            <person name="Sheng Y."/>
            <person name="Liu T."/>
            <person name="Pan Y."/>
            <person name="Xia L."/>
            <person name="Li J."/>
            <person name="Zhao F."/>
            <person name="Cao W."/>
        </authorList>
    </citation>
    <scope>NUCLEOTIDE SEQUENCE</scope>
    <source>
        <strain evidence="2">Rmic-2018</strain>
        <tissue evidence="2">Larvae</tissue>
    </source>
</reference>
<feature type="compositionally biased region" description="Polar residues" evidence="1">
    <location>
        <begin position="138"/>
        <end position="155"/>
    </location>
</feature>
<dbReference type="AlphaFoldDB" id="A0A9J6DBG7"/>
<protein>
    <submittedName>
        <fullName evidence="2">Uncharacterized protein</fullName>
    </submittedName>
</protein>
<dbReference type="Proteomes" id="UP000821866">
    <property type="component" value="Chromosome 8"/>
</dbReference>
<evidence type="ECO:0000313" key="2">
    <source>
        <dbReference type="EMBL" id="KAH8019509.1"/>
    </source>
</evidence>
<feature type="compositionally biased region" description="Basic residues" evidence="1">
    <location>
        <begin position="209"/>
        <end position="223"/>
    </location>
</feature>
<gene>
    <name evidence="2" type="ORF">HPB51_019848</name>
</gene>
<feature type="region of interest" description="Disordered" evidence="1">
    <location>
        <begin position="209"/>
        <end position="231"/>
    </location>
</feature>
<keyword evidence="3" id="KW-1185">Reference proteome</keyword>
<feature type="region of interest" description="Disordered" evidence="1">
    <location>
        <begin position="133"/>
        <end position="155"/>
    </location>
</feature>
<dbReference type="EMBL" id="JABSTU010000010">
    <property type="protein sequence ID" value="KAH8019509.1"/>
    <property type="molecule type" value="Genomic_DNA"/>
</dbReference>
<name>A0A9J6DBG7_RHIMP</name>
<evidence type="ECO:0000256" key="1">
    <source>
        <dbReference type="SAM" id="MobiDB-lite"/>
    </source>
</evidence>